<keyword evidence="8" id="KW-1185">Reference proteome</keyword>
<dbReference type="GO" id="GO:1905786">
    <property type="term" value="P:positive regulation of anaphase-promoting complex-dependent catabolic process"/>
    <property type="evidence" value="ECO:0007669"/>
    <property type="project" value="TreeGrafter"/>
</dbReference>
<dbReference type="GO" id="GO:0010997">
    <property type="term" value="F:anaphase-promoting complex binding"/>
    <property type="evidence" value="ECO:0007669"/>
    <property type="project" value="InterPro"/>
</dbReference>
<dbReference type="InterPro" id="IPR056150">
    <property type="entry name" value="WD40_CDC20-Fz"/>
</dbReference>
<keyword evidence="2 4" id="KW-0853">WD repeat</keyword>
<feature type="domain" description="CDC20/Fizzy WD40" evidence="6">
    <location>
        <begin position="206"/>
        <end position="529"/>
    </location>
</feature>
<dbReference type="PANTHER" id="PTHR19918">
    <property type="entry name" value="CELL DIVISION CYCLE 20 CDC20 FIZZY -RELATED"/>
    <property type="match status" value="1"/>
</dbReference>
<dbReference type="SMART" id="SM00320">
    <property type="entry name" value="WD40"/>
    <property type="match status" value="5"/>
</dbReference>
<evidence type="ECO:0000256" key="5">
    <source>
        <dbReference type="SAM" id="MobiDB-lite"/>
    </source>
</evidence>
<dbReference type="InterPro" id="IPR019775">
    <property type="entry name" value="WD40_repeat_CS"/>
</dbReference>
<protein>
    <submittedName>
        <fullName evidence="7">Similar to Saccharomyces cerevisiae YGR225W AMA1 Activator of meiotic anaphase promoting complex (APC/C)</fullName>
    </submittedName>
</protein>
<dbReference type="PROSITE" id="PS50294">
    <property type="entry name" value="WD_REPEATS_REGION"/>
    <property type="match status" value="1"/>
</dbReference>
<feature type="region of interest" description="Disordered" evidence="5">
    <location>
        <begin position="1"/>
        <end position="28"/>
    </location>
</feature>
<dbReference type="GeneID" id="64859175"/>
<dbReference type="OrthoDB" id="10263272at2759"/>
<evidence type="ECO:0000313" key="7">
    <source>
        <dbReference type="EMBL" id="CAB4256104.1"/>
    </source>
</evidence>
<reference evidence="7 8" key="1">
    <citation type="submission" date="2020-05" db="EMBL/GenBank/DDBJ databases">
        <authorList>
            <person name="Casaregola S."/>
            <person name="Devillers H."/>
            <person name="Grondin C."/>
        </authorList>
    </citation>
    <scope>NUCLEOTIDE SEQUENCE [LARGE SCALE GENOMIC DNA]</scope>
    <source>
        <strain evidence="7 8">CLIB 1767</strain>
    </source>
</reference>
<gene>
    <name evidence="7" type="ORF">KABA2_08S03366</name>
</gene>
<evidence type="ECO:0000256" key="3">
    <source>
        <dbReference type="ARBA" id="ARBA00022737"/>
    </source>
</evidence>
<evidence type="ECO:0000256" key="4">
    <source>
        <dbReference type="PROSITE-ProRule" id="PRU00221"/>
    </source>
</evidence>
<comment type="similarity">
    <text evidence="1">Belongs to the WD repeat CDC20/Fizzy family.</text>
</comment>
<dbReference type="GO" id="GO:0005680">
    <property type="term" value="C:anaphase-promoting complex"/>
    <property type="evidence" value="ECO:0007669"/>
    <property type="project" value="TreeGrafter"/>
</dbReference>
<dbReference type="Proteomes" id="UP000644660">
    <property type="component" value="Unassembled WGS sequence"/>
</dbReference>
<comment type="caution">
    <text evidence="7">The sequence shown here is derived from an EMBL/GenBank/DDBJ whole genome shotgun (WGS) entry which is preliminary data.</text>
</comment>
<feature type="repeat" description="WD" evidence="4">
    <location>
        <begin position="361"/>
        <end position="402"/>
    </location>
</feature>
<dbReference type="InterPro" id="IPR033010">
    <property type="entry name" value="Cdc20/Fizzy"/>
</dbReference>
<feature type="region of interest" description="Disordered" evidence="5">
    <location>
        <begin position="173"/>
        <end position="193"/>
    </location>
</feature>
<dbReference type="RefSeq" id="XP_041407948.1">
    <property type="nucleotide sequence ID" value="XM_041552014.1"/>
</dbReference>
<dbReference type="AlphaFoldDB" id="A0A8H2ZHT0"/>
<dbReference type="PANTHER" id="PTHR19918:SF5">
    <property type="entry name" value="MEIOSIS-SPECIFIC APC_C ACTIVATOR PROTEIN AMA1"/>
    <property type="match status" value="1"/>
</dbReference>
<dbReference type="SUPFAM" id="SSF50978">
    <property type="entry name" value="WD40 repeat-like"/>
    <property type="match status" value="1"/>
</dbReference>
<dbReference type="GO" id="GO:1990757">
    <property type="term" value="F:ubiquitin ligase activator activity"/>
    <property type="evidence" value="ECO:0007669"/>
    <property type="project" value="TreeGrafter"/>
</dbReference>
<name>A0A8H2ZHT0_9SACH</name>
<dbReference type="PROSITE" id="PS00678">
    <property type="entry name" value="WD_REPEATS_1"/>
    <property type="match status" value="1"/>
</dbReference>
<dbReference type="InterPro" id="IPR001680">
    <property type="entry name" value="WD40_rpt"/>
</dbReference>
<proteinExistence type="inferred from homology"/>
<sequence length="568" mass="63867">MSSNINSSRLTPRSLQHELSPLEKNSLTSPLENKTINTLDRFIPHSTSQRAYKASTFLNQFSSDDARILEDTSRTPQRLSSPEFFTDLERTNYYSALTLDQLGNSTLTSLSSDSQSSNRIKKTKKCNKLKQSKMHRKNIANSLNLFSQTKVFQYKNDTVTIPTDFKNEISKLQGSNEIDQRDKKPRTGTYGRKTARPKSIVPFRVLDARALRNDFYTNLIAWSATTNNILIGLGASVYMWSERAGAIPVMKHSILAERNDFITCVSFSPYNSRIIIGTKNGSLFLYDQDICVRHNKKFNGLVALSPIHEFKRDTSKGVACIEWFHNEHSNFIVGVESGEVYIMDITNSSNDEINIKLIGEFQAHGQQVCGLSINKDDTVVAIGGNDNSCTLWDISDPNSPSLRYILKHSAAVKAVAFCPWSKSLLATGGGSKDKTIKFWHSPTGTLLKEYKTSSQITSLIWSINYRQLVVTFGFGDIDNPVVLIAYTYPDLNEMLYVKTPTPLRVLSAVHSPNCSSICVAMNDETIRFYKIWGGSSDVINEYHDKGLYGSEIIEFIEGIHNSYRGKIR</sequence>
<dbReference type="PROSITE" id="PS50082">
    <property type="entry name" value="WD_REPEATS_2"/>
    <property type="match status" value="1"/>
</dbReference>
<keyword evidence="3" id="KW-0677">Repeat</keyword>
<evidence type="ECO:0000313" key="8">
    <source>
        <dbReference type="Proteomes" id="UP000644660"/>
    </source>
</evidence>
<evidence type="ECO:0000256" key="2">
    <source>
        <dbReference type="ARBA" id="ARBA00022574"/>
    </source>
</evidence>
<dbReference type="Pfam" id="PF24807">
    <property type="entry name" value="WD40_CDC20-Fz"/>
    <property type="match status" value="1"/>
</dbReference>
<dbReference type="Gene3D" id="2.130.10.10">
    <property type="entry name" value="YVTN repeat-like/Quinoprotein amine dehydrogenase"/>
    <property type="match status" value="1"/>
</dbReference>
<accession>A0A8H2ZHT0</accession>
<feature type="compositionally biased region" description="Polar residues" evidence="5">
    <location>
        <begin position="1"/>
        <end position="14"/>
    </location>
</feature>
<dbReference type="InterPro" id="IPR015943">
    <property type="entry name" value="WD40/YVTN_repeat-like_dom_sf"/>
</dbReference>
<dbReference type="InterPro" id="IPR036322">
    <property type="entry name" value="WD40_repeat_dom_sf"/>
</dbReference>
<evidence type="ECO:0000256" key="1">
    <source>
        <dbReference type="ARBA" id="ARBA00006445"/>
    </source>
</evidence>
<evidence type="ECO:0000259" key="6">
    <source>
        <dbReference type="Pfam" id="PF24807"/>
    </source>
</evidence>
<dbReference type="GO" id="GO:0031145">
    <property type="term" value="P:anaphase-promoting complex-dependent catabolic process"/>
    <property type="evidence" value="ECO:0007669"/>
    <property type="project" value="TreeGrafter"/>
</dbReference>
<organism evidence="7 8">
    <name type="scientific">Maudiozyma barnettii</name>
    <dbReference type="NCBI Taxonomy" id="61262"/>
    <lineage>
        <taxon>Eukaryota</taxon>
        <taxon>Fungi</taxon>
        <taxon>Dikarya</taxon>
        <taxon>Ascomycota</taxon>
        <taxon>Saccharomycotina</taxon>
        <taxon>Saccharomycetes</taxon>
        <taxon>Saccharomycetales</taxon>
        <taxon>Saccharomycetaceae</taxon>
        <taxon>Maudiozyma</taxon>
    </lineage>
</organism>
<dbReference type="EMBL" id="CAEFZW010000008">
    <property type="protein sequence ID" value="CAB4256104.1"/>
    <property type="molecule type" value="Genomic_DNA"/>
</dbReference>